<dbReference type="EMBL" id="CAJNNV010028520">
    <property type="protein sequence ID" value="CAE8624892.1"/>
    <property type="molecule type" value="Genomic_DNA"/>
</dbReference>
<accession>A0A813GF31</accession>
<evidence type="ECO:0000313" key="3">
    <source>
        <dbReference type="Proteomes" id="UP000654075"/>
    </source>
</evidence>
<evidence type="ECO:0000313" key="2">
    <source>
        <dbReference type="EMBL" id="CAE8624892.1"/>
    </source>
</evidence>
<dbReference type="AlphaFoldDB" id="A0A813GF31"/>
<sequence>APSASSSPLTAGRAARLSQGGLAASAPSIKAPPRGRVVGSGASTRPAELAPSRRQSGGTGSHTPGQASPPQPRGPGRPSAGPRGGGPAKEWRLLIVISHQQKENYDWLRKVKSQTIHDIGIQCDIGSSDATMESDAIREIDFKDNDANTIGESNAIKDSDAIGDTIIIKKRDAKDCDATWKLTPGLQRLSKAPQWQRHQERLNVHKIEQTSSSKDVAAADGDAEKEYEKNGKKNQKSWRETEEHAQAKMKEIMCHGWANEDFWLLIQQLFVTACVGSTITKVAARTLLPDGASELQKEMHEGNRRADIQACAGADSHALKPEELKDYLTTFGQTLTQQLRLSEIIRRRWILLGANGFEDTVLSDEPRDGDLNVSETVEHSPLPNESLEPSDGVQAAVDPHFWTTLIDDIVFQCDGDVAAAGIPDAISIDHRLLIGKTTWNFQPKLLFAIHNYFRNAQWNSGHSVSMLELFVDFVYAAGVLPQYKVQKVSMIAGLLQTFLSAIKVSASLWNIPHVFPGAAAYTRLSYLVPLGLMRQHLSINMRPSLKRLPEVRQFFYWISKLTCPGNRIDKAFDFKTQPHPAEWTQDFNTDGNLLRLKLGLGACARAAAYNGRLAVAQDLALLQLDHHAKVDAEDSDGRTALVYPVWQVVSLWQRYK</sequence>
<feature type="non-terminal residue" evidence="2">
    <location>
        <position position="656"/>
    </location>
</feature>
<feature type="region of interest" description="Disordered" evidence="1">
    <location>
        <begin position="208"/>
        <end position="243"/>
    </location>
</feature>
<proteinExistence type="predicted"/>
<comment type="caution">
    <text evidence="2">The sequence shown here is derived from an EMBL/GenBank/DDBJ whole genome shotgun (WGS) entry which is preliminary data.</text>
</comment>
<feature type="compositionally biased region" description="Basic and acidic residues" evidence="1">
    <location>
        <begin position="222"/>
        <end position="243"/>
    </location>
</feature>
<feature type="region of interest" description="Disordered" evidence="1">
    <location>
        <begin position="1"/>
        <end position="88"/>
    </location>
</feature>
<protein>
    <submittedName>
        <fullName evidence="2">Uncharacterized protein</fullName>
    </submittedName>
</protein>
<gene>
    <name evidence="2" type="ORF">PGLA1383_LOCUS41985</name>
</gene>
<keyword evidence="3" id="KW-1185">Reference proteome</keyword>
<evidence type="ECO:0000256" key="1">
    <source>
        <dbReference type="SAM" id="MobiDB-lite"/>
    </source>
</evidence>
<name>A0A813GF31_POLGL</name>
<reference evidence="2" key="1">
    <citation type="submission" date="2021-02" db="EMBL/GenBank/DDBJ databases">
        <authorList>
            <person name="Dougan E. K."/>
            <person name="Rhodes N."/>
            <person name="Thang M."/>
            <person name="Chan C."/>
        </authorList>
    </citation>
    <scope>NUCLEOTIDE SEQUENCE</scope>
</reference>
<organism evidence="2 3">
    <name type="scientific">Polarella glacialis</name>
    <name type="common">Dinoflagellate</name>
    <dbReference type="NCBI Taxonomy" id="89957"/>
    <lineage>
        <taxon>Eukaryota</taxon>
        <taxon>Sar</taxon>
        <taxon>Alveolata</taxon>
        <taxon>Dinophyceae</taxon>
        <taxon>Suessiales</taxon>
        <taxon>Suessiaceae</taxon>
        <taxon>Polarella</taxon>
    </lineage>
</organism>
<dbReference type="Proteomes" id="UP000654075">
    <property type="component" value="Unassembled WGS sequence"/>
</dbReference>
<feature type="region of interest" description="Disordered" evidence="1">
    <location>
        <begin position="363"/>
        <end position="392"/>
    </location>
</feature>